<dbReference type="KEGG" id="red:roselon_02497"/>
<keyword evidence="1" id="KW-0472">Membrane</keyword>
<dbReference type="AlphaFoldDB" id="W8RUB0"/>
<evidence type="ECO:0000313" key="2">
    <source>
        <dbReference type="EMBL" id="AHM04818.1"/>
    </source>
</evidence>
<reference evidence="2 3" key="1">
    <citation type="submission" date="2013-03" db="EMBL/GenBank/DDBJ databases">
        <authorList>
            <person name="Fiebig A."/>
            <person name="Goeker M."/>
            <person name="Klenk H.-P.P."/>
        </authorList>
    </citation>
    <scope>NUCLEOTIDE SEQUENCE [LARGE SCALE GENOMIC DNA]</scope>
    <source>
        <strain evidence="3">DSM 19469</strain>
    </source>
</reference>
<feature type="transmembrane region" description="Helical" evidence="1">
    <location>
        <begin position="74"/>
        <end position="93"/>
    </location>
</feature>
<organism evidence="2 3">
    <name type="scientific">Roseicyclus elongatus DSM 19469</name>
    <dbReference type="NCBI Taxonomy" id="1294273"/>
    <lineage>
        <taxon>Bacteria</taxon>
        <taxon>Pseudomonadati</taxon>
        <taxon>Pseudomonadota</taxon>
        <taxon>Alphaproteobacteria</taxon>
        <taxon>Rhodobacterales</taxon>
        <taxon>Roseobacteraceae</taxon>
        <taxon>Roseicyclus</taxon>
    </lineage>
</organism>
<proteinExistence type="predicted"/>
<evidence type="ECO:0000313" key="3">
    <source>
        <dbReference type="Proteomes" id="UP000019593"/>
    </source>
</evidence>
<gene>
    <name evidence="2" type="ORF">roselon_02497</name>
</gene>
<accession>W8RUB0</accession>
<dbReference type="OrthoDB" id="7865617at2"/>
<keyword evidence="1" id="KW-0812">Transmembrane</keyword>
<protein>
    <submittedName>
        <fullName evidence="2">Uncharacterized protein</fullName>
    </submittedName>
</protein>
<keyword evidence="3" id="KW-1185">Reference proteome</keyword>
<dbReference type="eggNOG" id="ENOG50347QJ">
    <property type="taxonomic scope" value="Bacteria"/>
</dbReference>
<dbReference type="RefSeq" id="WP_025312559.1">
    <property type="nucleotide sequence ID" value="NZ_CP004372.1"/>
</dbReference>
<dbReference type="STRING" id="1294273.roselon_02497"/>
<feature type="transmembrane region" description="Helical" evidence="1">
    <location>
        <begin position="105"/>
        <end position="122"/>
    </location>
</feature>
<dbReference type="HOGENOM" id="CLU_1979903_0_0_5"/>
<feature type="transmembrane region" description="Helical" evidence="1">
    <location>
        <begin position="6"/>
        <end position="26"/>
    </location>
</feature>
<dbReference type="Proteomes" id="UP000019593">
    <property type="component" value="Chromosome"/>
</dbReference>
<name>W8RUB0_9RHOB</name>
<evidence type="ECO:0000256" key="1">
    <source>
        <dbReference type="SAM" id="Phobius"/>
    </source>
</evidence>
<dbReference type="EMBL" id="CP004372">
    <property type="protein sequence ID" value="AHM04818.1"/>
    <property type="molecule type" value="Genomic_DNA"/>
</dbReference>
<feature type="transmembrane region" description="Helical" evidence="1">
    <location>
        <begin position="47"/>
        <end position="68"/>
    </location>
</feature>
<sequence>MPPLDPIAIVEAIATVFWTYAAIGAGEWLWRVRRTEASSHIPHVTDLIANLVPAMIALVVIVLAGAFFGLPTVVVVIAVLFPAGLAFGVHMSLNDLRDTAHWQGEVLRLALVLIVAAVVIWYRQLR</sequence>
<keyword evidence="1" id="KW-1133">Transmembrane helix</keyword>